<evidence type="ECO:0000313" key="2">
    <source>
        <dbReference type="Proteomes" id="UP001226091"/>
    </source>
</evidence>
<proteinExistence type="predicted"/>
<organism evidence="1 2">
    <name type="scientific">Metabacillus hrfriensis</name>
    <dbReference type="NCBI Taxonomy" id="3048891"/>
    <lineage>
        <taxon>Bacteria</taxon>
        <taxon>Bacillati</taxon>
        <taxon>Bacillota</taxon>
        <taxon>Bacilli</taxon>
        <taxon>Bacillales</taxon>
        <taxon>Bacillaceae</taxon>
        <taxon>Metabacillus</taxon>
    </lineage>
</organism>
<protein>
    <submittedName>
        <fullName evidence="1">MaoC family dehydratase</fullName>
    </submittedName>
</protein>
<dbReference type="EMBL" id="CP126116">
    <property type="protein sequence ID" value="WHZ60241.1"/>
    <property type="molecule type" value="Genomic_DNA"/>
</dbReference>
<reference evidence="2" key="1">
    <citation type="journal article" date="2025" name="Aquaculture">
        <title>Assessment of the bioflocculant production and safety properties of Metabacillus hrfriensis sp. nov. based on phenotypic and whole-genome sequencing analysis.</title>
        <authorList>
            <person name="Zhang R."/>
            <person name="Zhao Z."/>
            <person name="Luo L."/>
            <person name="Wang S."/>
            <person name="Guo K."/>
            <person name="Xu W."/>
        </authorList>
    </citation>
    <scope>NUCLEOTIDE SEQUENCE [LARGE SCALE GENOMIC DNA]</scope>
    <source>
        <strain evidence="2">CT-WN-B3</strain>
    </source>
</reference>
<evidence type="ECO:0000313" key="1">
    <source>
        <dbReference type="EMBL" id="WHZ60241.1"/>
    </source>
</evidence>
<accession>A0ACD4RIP7</accession>
<name>A0ACD4RIP7_9BACI</name>
<sequence>MCVRNSSTFTITEEKIKQYAFLSGDFNRIHLDQEEAERFGYKAPIAHGMLTMGLTLDIASFITEKGRKISTYEMQFLKPIFKNDTIHIFAEMKLENDSTYFVIIGRNGKEVVVRGQLKMEEAASL</sequence>
<dbReference type="Proteomes" id="UP001226091">
    <property type="component" value="Chromosome"/>
</dbReference>
<gene>
    <name evidence="1" type="ORF">QLQ22_12390</name>
</gene>
<keyword evidence="2" id="KW-1185">Reference proteome</keyword>